<organism evidence="1 2">
    <name type="scientific">Nostoc flagelliforme CCNUN1</name>
    <dbReference type="NCBI Taxonomy" id="2038116"/>
    <lineage>
        <taxon>Bacteria</taxon>
        <taxon>Bacillati</taxon>
        <taxon>Cyanobacteriota</taxon>
        <taxon>Cyanophyceae</taxon>
        <taxon>Nostocales</taxon>
        <taxon>Nostocaceae</taxon>
        <taxon>Nostoc</taxon>
    </lineage>
</organism>
<evidence type="ECO:0000313" key="2">
    <source>
        <dbReference type="Proteomes" id="UP000232003"/>
    </source>
</evidence>
<protein>
    <submittedName>
        <fullName evidence="1">Uncharacterized protein</fullName>
    </submittedName>
</protein>
<sequence length="42" mass="4740">MYLSPVPVGEFKIQSGDRYKPEVKSCLNPCIPLLSTLTSDRR</sequence>
<reference evidence="1 2" key="1">
    <citation type="submission" date="2017-11" db="EMBL/GenBank/DDBJ databases">
        <title>Complete genome of a free-living desiccation-tolerant cyanobacterium and its photosynthetic adaptation to extreme terrestrial habitat.</title>
        <authorList>
            <person name="Shang J."/>
        </authorList>
    </citation>
    <scope>NUCLEOTIDE SEQUENCE [LARGE SCALE GENOMIC DNA]</scope>
    <source>
        <strain evidence="1 2">CCNUN1</strain>
        <plasmid evidence="2">pnfsy08</plasmid>
    </source>
</reference>
<dbReference type="KEGG" id="nfl:COO91_10614"/>
<accession>A0A2K8T9R0</accession>
<keyword evidence="1" id="KW-0614">Plasmid</keyword>
<geneLocation type="plasmid" evidence="2">
    <name>pnfsy08</name>
</geneLocation>
<evidence type="ECO:0000313" key="1">
    <source>
        <dbReference type="EMBL" id="AUB44391.1"/>
    </source>
</evidence>
<dbReference type="Proteomes" id="UP000232003">
    <property type="component" value="Plasmid pNFSY08"/>
</dbReference>
<gene>
    <name evidence="1" type="ORF">COO91_10614</name>
</gene>
<name>A0A2K8T9R0_9NOSO</name>
<proteinExistence type="predicted"/>
<keyword evidence="2" id="KW-1185">Reference proteome</keyword>
<dbReference type="AlphaFoldDB" id="A0A2K8T9R0"/>
<dbReference type="EMBL" id="CP024793">
    <property type="protein sequence ID" value="AUB44391.1"/>
    <property type="molecule type" value="Genomic_DNA"/>
</dbReference>